<comment type="caution">
    <text evidence="2">The sequence shown here is derived from an EMBL/GenBank/DDBJ whole genome shotgun (WGS) entry which is preliminary data.</text>
</comment>
<sequence>MRGFATRSATITDRVIGWATVVAGVVYSAFLVTPLLGTRLDPGRSYVSELAALDQPHDMVFRTVDGAVGVVVVAAAVHVALGARVRAVRWAGVALGLFGAATLLDVVAPMVCAPSADPACAAAEASRSAVSLGVHEVTSVAANGAAILAVLLLAIARSRGRTAEQPASPLEGAMLVGLPLVAVPGLLVVLEETVGLGLDGVVGYVQRVQVLTLSGVLVTIGLVVLRGSRWVRRRR</sequence>
<dbReference type="RefSeq" id="WP_378020795.1">
    <property type="nucleotide sequence ID" value="NZ_JBHSKG010000004.1"/>
</dbReference>
<keyword evidence="1" id="KW-0812">Transmembrane</keyword>
<dbReference type="EMBL" id="JBHSKG010000004">
    <property type="protein sequence ID" value="MFC5138592.1"/>
    <property type="molecule type" value="Genomic_DNA"/>
</dbReference>
<evidence type="ECO:0000256" key="1">
    <source>
        <dbReference type="SAM" id="Phobius"/>
    </source>
</evidence>
<reference evidence="3" key="1">
    <citation type="journal article" date="2019" name="Int. J. Syst. Evol. Microbiol.">
        <title>The Global Catalogue of Microorganisms (GCM) 10K type strain sequencing project: providing services to taxonomists for standard genome sequencing and annotation.</title>
        <authorList>
            <consortium name="The Broad Institute Genomics Platform"/>
            <consortium name="The Broad Institute Genome Sequencing Center for Infectious Disease"/>
            <person name="Wu L."/>
            <person name="Ma J."/>
        </authorList>
    </citation>
    <scope>NUCLEOTIDE SEQUENCE [LARGE SCALE GENOMIC DNA]</scope>
    <source>
        <strain evidence="3">XZYJ18</strain>
    </source>
</reference>
<feature type="transmembrane region" description="Helical" evidence="1">
    <location>
        <begin position="137"/>
        <end position="156"/>
    </location>
</feature>
<name>A0ABV9ZBZ7_9PSEU</name>
<dbReference type="Proteomes" id="UP001596175">
    <property type="component" value="Unassembled WGS sequence"/>
</dbReference>
<accession>A0ABV9ZBZ7</accession>
<proteinExistence type="predicted"/>
<feature type="transmembrane region" description="Helical" evidence="1">
    <location>
        <begin position="208"/>
        <end position="225"/>
    </location>
</feature>
<keyword evidence="1" id="KW-1133">Transmembrane helix</keyword>
<evidence type="ECO:0000313" key="2">
    <source>
        <dbReference type="EMBL" id="MFC5138592.1"/>
    </source>
</evidence>
<feature type="transmembrane region" description="Helical" evidence="1">
    <location>
        <begin position="59"/>
        <end position="81"/>
    </location>
</feature>
<organism evidence="2 3">
    <name type="scientific">Actinomycetospora rhizophila</name>
    <dbReference type="NCBI Taxonomy" id="1416876"/>
    <lineage>
        <taxon>Bacteria</taxon>
        <taxon>Bacillati</taxon>
        <taxon>Actinomycetota</taxon>
        <taxon>Actinomycetes</taxon>
        <taxon>Pseudonocardiales</taxon>
        <taxon>Pseudonocardiaceae</taxon>
        <taxon>Actinomycetospora</taxon>
    </lineage>
</organism>
<dbReference type="Pfam" id="PF06197">
    <property type="entry name" value="DUF998"/>
    <property type="match status" value="1"/>
</dbReference>
<keyword evidence="3" id="KW-1185">Reference proteome</keyword>
<protein>
    <submittedName>
        <fullName evidence="2">DUF998 domain-containing protein</fullName>
    </submittedName>
</protein>
<evidence type="ECO:0000313" key="3">
    <source>
        <dbReference type="Proteomes" id="UP001596175"/>
    </source>
</evidence>
<keyword evidence="1" id="KW-0472">Membrane</keyword>
<feature type="transmembrane region" description="Helical" evidence="1">
    <location>
        <begin position="88"/>
        <end position="108"/>
    </location>
</feature>
<gene>
    <name evidence="2" type="ORF">ACFPK1_10150</name>
</gene>
<dbReference type="InterPro" id="IPR009339">
    <property type="entry name" value="DUF998"/>
</dbReference>
<feature type="transmembrane region" description="Helical" evidence="1">
    <location>
        <begin position="168"/>
        <end position="188"/>
    </location>
</feature>
<feature type="transmembrane region" description="Helical" evidence="1">
    <location>
        <begin position="15"/>
        <end position="36"/>
    </location>
</feature>